<protein>
    <recommendedName>
        <fullName evidence="3">P/Homo B domain-containing protein</fullName>
    </recommendedName>
</protein>
<reference evidence="2" key="1">
    <citation type="journal article" date="2016" name="Nat. Commun.">
        <title>The Gonium pectorale genome demonstrates co-option of cell cycle regulation during the evolution of multicellularity.</title>
        <authorList>
            <person name="Hanschen E.R."/>
            <person name="Marriage T.N."/>
            <person name="Ferris P.J."/>
            <person name="Hamaji T."/>
            <person name="Toyoda A."/>
            <person name="Fujiyama A."/>
            <person name="Neme R."/>
            <person name="Noguchi H."/>
            <person name="Minakuchi Y."/>
            <person name="Suzuki M."/>
            <person name="Kawai-Toyooka H."/>
            <person name="Smith D.R."/>
            <person name="Sparks H."/>
            <person name="Anderson J."/>
            <person name="Bakaric R."/>
            <person name="Luria V."/>
            <person name="Karger A."/>
            <person name="Kirschner M.W."/>
            <person name="Durand P.M."/>
            <person name="Michod R.E."/>
            <person name="Nozaki H."/>
            <person name="Olson B.J."/>
        </authorList>
    </citation>
    <scope>NUCLEOTIDE SEQUENCE [LARGE SCALE GENOMIC DNA]</scope>
    <source>
        <strain evidence="2">NIES-2863</strain>
    </source>
</reference>
<keyword evidence="2" id="KW-1185">Reference proteome</keyword>
<accession>A0A150FV98</accession>
<name>A0A150FV98_GONPE</name>
<comment type="caution">
    <text evidence="1">The sequence shown here is derived from an EMBL/GenBank/DDBJ whole genome shotgun (WGS) entry which is preliminary data.</text>
</comment>
<organism evidence="1 2">
    <name type="scientific">Gonium pectorale</name>
    <name type="common">Green alga</name>
    <dbReference type="NCBI Taxonomy" id="33097"/>
    <lineage>
        <taxon>Eukaryota</taxon>
        <taxon>Viridiplantae</taxon>
        <taxon>Chlorophyta</taxon>
        <taxon>core chlorophytes</taxon>
        <taxon>Chlorophyceae</taxon>
        <taxon>CS clade</taxon>
        <taxon>Chlamydomonadales</taxon>
        <taxon>Volvocaceae</taxon>
        <taxon>Gonium</taxon>
    </lineage>
</organism>
<sequence>MAFHPGGFYTFADGGSLTYTAATDPATGEAITAHGVYAPSGTFYALHGLDPTGTWRLSLDATSLDYSGGYEDPDGQGRLYEWVLAFETAPPPSPPPVKPTAAKTCTTSYAGPALRIPDPPYFSDEGGAPFDTHVYLTG</sequence>
<dbReference type="EMBL" id="LSYV01000411">
    <property type="protein sequence ID" value="KXZ41527.1"/>
    <property type="molecule type" value="Genomic_DNA"/>
</dbReference>
<proteinExistence type="predicted"/>
<evidence type="ECO:0000313" key="2">
    <source>
        <dbReference type="Proteomes" id="UP000075714"/>
    </source>
</evidence>
<dbReference type="AlphaFoldDB" id="A0A150FV98"/>
<evidence type="ECO:0008006" key="3">
    <source>
        <dbReference type="Google" id="ProtNLM"/>
    </source>
</evidence>
<gene>
    <name evidence="1" type="ORF">GPECTOR_414g264</name>
</gene>
<evidence type="ECO:0000313" key="1">
    <source>
        <dbReference type="EMBL" id="KXZ41527.1"/>
    </source>
</evidence>
<dbReference type="Proteomes" id="UP000075714">
    <property type="component" value="Unassembled WGS sequence"/>
</dbReference>